<dbReference type="SUPFAM" id="SSF52151">
    <property type="entry name" value="FabD/lysophospholipase-like"/>
    <property type="match status" value="2"/>
</dbReference>
<dbReference type="PROSITE" id="PS52019">
    <property type="entry name" value="PKS_MFAS_DH"/>
    <property type="match status" value="1"/>
</dbReference>
<dbReference type="SUPFAM" id="SSF53901">
    <property type="entry name" value="Thiolase-like"/>
    <property type="match status" value="1"/>
</dbReference>
<dbReference type="InterPro" id="IPR014030">
    <property type="entry name" value="Ketoacyl_synth_N"/>
</dbReference>
<dbReference type="InterPro" id="IPR006162">
    <property type="entry name" value="Ppantetheine_attach_site"/>
</dbReference>
<dbReference type="SMART" id="SM00823">
    <property type="entry name" value="PKS_PP"/>
    <property type="match status" value="2"/>
</dbReference>
<dbReference type="InterPro" id="IPR030918">
    <property type="entry name" value="PT_fungal_PKS"/>
</dbReference>
<dbReference type="InterPro" id="IPR049551">
    <property type="entry name" value="PKS_DH_C"/>
</dbReference>
<dbReference type="Gene3D" id="3.40.50.1820">
    <property type="entry name" value="alpha/beta hydrolase"/>
    <property type="match status" value="1"/>
</dbReference>
<dbReference type="EMBL" id="BCLY01000001">
    <property type="protein sequence ID" value="GAQ03946.1"/>
    <property type="molecule type" value="Genomic_DNA"/>
</dbReference>
<organism evidence="9 10">
    <name type="scientific">Aspergillus lentulus</name>
    <dbReference type="NCBI Taxonomy" id="293939"/>
    <lineage>
        <taxon>Eukaryota</taxon>
        <taxon>Fungi</taxon>
        <taxon>Dikarya</taxon>
        <taxon>Ascomycota</taxon>
        <taxon>Pezizomycotina</taxon>
        <taxon>Eurotiomycetes</taxon>
        <taxon>Eurotiomycetidae</taxon>
        <taxon>Eurotiales</taxon>
        <taxon>Aspergillaceae</taxon>
        <taxon>Aspergillus</taxon>
        <taxon>Aspergillus subgen. Fumigati</taxon>
    </lineage>
</organism>
<feature type="region of interest" description="N-terminal hotdog fold" evidence="4">
    <location>
        <begin position="1288"/>
        <end position="1422"/>
    </location>
</feature>
<evidence type="ECO:0000259" key="6">
    <source>
        <dbReference type="PROSITE" id="PS50075"/>
    </source>
</evidence>
<protein>
    <submittedName>
        <fullName evidence="9">Conidial yellow pigment biosynthesis polyketide synthase</fullName>
    </submittedName>
</protein>
<feature type="domain" description="Ketosynthase family 3 (KS3)" evidence="7">
    <location>
        <begin position="374"/>
        <end position="807"/>
    </location>
</feature>
<gene>
    <name evidence="9" type="ORF">ALT_1267</name>
</gene>
<dbReference type="GO" id="GO:0004315">
    <property type="term" value="F:3-oxoacyl-[acyl-carrier-protein] synthase activity"/>
    <property type="evidence" value="ECO:0007669"/>
    <property type="project" value="InterPro"/>
</dbReference>
<evidence type="ECO:0000256" key="5">
    <source>
        <dbReference type="SAM" id="MobiDB-lite"/>
    </source>
</evidence>
<dbReference type="Pfam" id="PF16073">
    <property type="entry name" value="SAT"/>
    <property type="match status" value="1"/>
</dbReference>
<dbReference type="InterPro" id="IPR049900">
    <property type="entry name" value="PKS_mFAS_DH"/>
</dbReference>
<evidence type="ECO:0000256" key="2">
    <source>
        <dbReference type="ARBA" id="ARBA00022553"/>
    </source>
</evidence>
<dbReference type="Pfam" id="PF00698">
    <property type="entry name" value="Acyl_transf_1"/>
    <property type="match status" value="1"/>
</dbReference>
<dbReference type="GO" id="GO:0004312">
    <property type="term" value="F:fatty acid synthase activity"/>
    <property type="evidence" value="ECO:0007669"/>
    <property type="project" value="TreeGrafter"/>
</dbReference>
<feature type="domain" description="Carrier" evidence="6">
    <location>
        <begin position="1737"/>
        <end position="1817"/>
    </location>
</feature>
<dbReference type="PROSITE" id="PS52004">
    <property type="entry name" value="KS3_2"/>
    <property type="match status" value="1"/>
</dbReference>
<dbReference type="Gene3D" id="3.10.129.110">
    <property type="entry name" value="Polyketide synthase dehydratase"/>
    <property type="match status" value="1"/>
</dbReference>
<feature type="compositionally biased region" description="Low complexity" evidence="5">
    <location>
        <begin position="1700"/>
        <end position="1719"/>
    </location>
</feature>
<dbReference type="GO" id="GO:0006633">
    <property type="term" value="P:fatty acid biosynthetic process"/>
    <property type="evidence" value="ECO:0007669"/>
    <property type="project" value="InterPro"/>
</dbReference>
<dbReference type="InterPro" id="IPR020806">
    <property type="entry name" value="PKS_PP-bd"/>
</dbReference>
<dbReference type="SUPFAM" id="SSF53474">
    <property type="entry name" value="alpha/beta-Hydrolases"/>
    <property type="match status" value="1"/>
</dbReference>
<dbReference type="InterPro" id="IPR032088">
    <property type="entry name" value="SAT"/>
</dbReference>
<dbReference type="Gene3D" id="3.40.366.10">
    <property type="entry name" value="Malonyl-Coenzyme A Acyl Carrier Protein, domain 2"/>
    <property type="match status" value="2"/>
</dbReference>
<dbReference type="Gene3D" id="3.40.47.10">
    <property type="match status" value="1"/>
</dbReference>
<dbReference type="InterPro" id="IPR001031">
    <property type="entry name" value="Thioesterase"/>
</dbReference>
<dbReference type="PROSITE" id="PS00606">
    <property type="entry name" value="KS3_1"/>
    <property type="match status" value="1"/>
</dbReference>
<dbReference type="InterPro" id="IPR016039">
    <property type="entry name" value="Thiolase-like"/>
</dbReference>
<comment type="caution">
    <text evidence="9">The sequence shown here is derived from an EMBL/GenBank/DDBJ whole genome shotgun (WGS) entry which is preliminary data.</text>
</comment>
<feature type="domain" description="PKS/mFAS DH" evidence="8">
    <location>
        <begin position="1288"/>
        <end position="1598"/>
    </location>
</feature>
<dbReference type="GO" id="GO:0031177">
    <property type="term" value="F:phosphopantetheine binding"/>
    <property type="evidence" value="ECO:0007669"/>
    <property type="project" value="InterPro"/>
</dbReference>
<dbReference type="FunFam" id="1.10.1200.10:FF:000011">
    <property type="entry name" value="Sterigmatocystin biosynthesis polyketide synthase"/>
    <property type="match status" value="1"/>
</dbReference>
<dbReference type="PANTHER" id="PTHR43775">
    <property type="entry name" value="FATTY ACID SYNTHASE"/>
    <property type="match status" value="1"/>
</dbReference>
<evidence type="ECO:0000259" key="8">
    <source>
        <dbReference type="PROSITE" id="PS52019"/>
    </source>
</evidence>
<dbReference type="SUPFAM" id="SSF55048">
    <property type="entry name" value="Probable ACP-binding domain of malonyl-CoA ACP transacylase"/>
    <property type="match status" value="1"/>
</dbReference>
<dbReference type="FunFam" id="3.40.366.10:FF:000002">
    <property type="entry name" value="Probable polyketide synthase 2"/>
    <property type="match status" value="1"/>
</dbReference>
<dbReference type="Proteomes" id="UP000051487">
    <property type="component" value="Unassembled WGS sequence"/>
</dbReference>
<dbReference type="InterPro" id="IPR009081">
    <property type="entry name" value="PP-bd_ACP"/>
</dbReference>
<reference evidence="9 10" key="1">
    <citation type="submission" date="2015-11" db="EMBL/GenBank/DDBJ databases">
        <title>Aspergillus lentulus strain IFM 54703T.</title>
        <authorList>
            <person name="Kusuya Y."/>
            <person name="Sakai K."/>
            <person name="Kamei K."/>
            <person name="Takahashi H."/>
            <person name="Yaguchi T."/>
        </authorList>
    </citation>
    <scope>NUCLEOTIDE SEQUENCE [LARGE SCALE GENOMIC DNA]</scope>
    <source>
        <strain evidence="9 10">IFM 54703</strain>
    </source>
</reference>
<proteinExistence type="predicted"/>
<dbReference type="PANTHER" id="PTHR43775:SF37">
    <property type="entry name" value="SI:DKEY-61P9.11"/>
    <property type="match status" value="1"/>
</dbReference>
<dbReference type="SUPFAM" id="SSF47336">
    <property type="entry name" value="ACP-like"/>
    <property type="match status" value="2"/>
</dbReference>
<dbReference type="Pfam" id="PF14765">
    <property type="entry name" value="PS-DH"/>
    <property type="match status" value="1"/>
</dbReference>
<dbReference type="Gene3D" id="3.30.70.3290">
    <property type="match status" value="1"/>
</dbReference>
<feature type="region of interest" description="Disordered" evidence="5">
    <location>
        <begin position="1789"/>
        <end position="1820"/>
    </location>
</feature>
<dbReference type="Pfam" id="PF02801">
    <property type="entry name" value="Ketoacyl-synt_C"/>
    <property type="match status" value="1"/>
</dbReference>
<dbReference type="PROSITE" id="PS00012">
    <property type="entry name" value="PHOSPHOPANTETHEINE"/>
    <property type="match status" value="1"/>
</dbReference>
<dbReference type="InterPro" id="IPR036736">
    <property type="entry name" value="ACP-like_sf"/>
</dbReference>
<dbReference type="InterPro" id="IPR050091">
    <property type="entry name" value="PKS_NRPS_Biosynth_Enz"/>
</dbReference>
<evidence type="ECO:0000313" key="9">
    <source>
        <dbReference type="EMBL" id="GAQ03946.1"/>
    </source>
</evidence>
<dbReference type="Pfam" id="PF00975">
    <property type="entry name" value="Thioesterase"/>
    <property type="match status" value="1"/>
</dbReference>
<feature type="region of interest" description="Disordered" evidence="5">
    <location>
        <begin position="1700"/>
        <end position="1721"/>
    </location>
</feature>
<dbReference type="InterPro" id="IPR014031">
    <property type="entry name" value="Ketoacyl_synth_C"/>
</dbReference>
<dbReference type="InterPro" id="IPR016035">
    <property type="entry name" value="Acyl_Trfase/lysoPLipase"/>
</dbReference>
<feature type="compositionally biased region" description="Low complexity" evidence="5">
    <location>
        <begin position="1811"/>
        <end position="1820"/>
    </location>
</feature>
<name>A0AAN4T7F6_ASPLE</name>
<keyword evidence="3" id="KW-0808">Transferase</keyword>
<feature type="region of interest" description="C-terminal hotdog fold" evidence="4">
    <location>
        <begin position="1450"/>
        <end position="1598"/>
    </location>
</feature>
<dbReference type="NCBIfam" id="TIGR04532">
    <property type="entry name" value="PT_fungal_PKS"/>
    <property type="match status" value="1"/>
</dbReference>
<dbReference type="GO" id="GO:0044550">
    <property type="term" value="P:secondary metabolite biosynthetic process"/>
    <property type="evidence" value="ECO:0007669"/>
    <property type="project" value="UniProtKB-ARBA"/>
</dbReference>
<dbReference type="InterPro" id="IPR029058">
    <property type="entry name" value="AB_hydrolase_fold"/>
</dbReference>
<dbReference type="PROSITE" id="PS50075">
    <property type="entry name" value="CARRIER"/>
    <property type="match status" value="2"/>
</dbReference>
<dbReference type="Pfam" id="PF22621">
    <property type="entry name" value="CurL-like_PKS_C"/>
    <property type="match status" value="1"/>
</dbReference>
<dbReference type="SMART" id="SM00827">
    <property type="entry name" value="PKS_AT"/>
    <property type="match status" value="1"/>
</dbReference>
<accession>A0AAN4T7F6</accession>
<evidence type="ECO:0000313" key="10">
    <source>
        <dbReference type="Proteomes" id="UP000051487"/>
    </source>
</evidence>
<dbReference type="InterPro" id="IPR001227">
    <property type="entry name" value="Ac_transferase_dom_sf"/>
</dbReference>
<dbReference type="SMART" id="SM00825">
    <property type="entry name" value="PKS_KS"/>
    <property type="match status" value="1"/>
</dbReference>
<evidence type="ECO:0000259" key="7">
    <source>
        <dbReference type="PROSITE" id="PS52004"/>
    </source>
</evidence>
<dbReference type="InterPro" id="IPR016036">
    <property type="entry name" value="Malonyl_transacylase_ACP-bd"/>
</dbReference>
<dbReference type="Pfam" id="PF00109">
    <property type="entry name" value="ketoacyl-synt"/>
    <property type="match status" value="1"/>
</dbReference>
<dbReference type="InterPro" id="IPR020841">
    <property type="entry name" value="PKS_Beta-ketoAc_synthase_dom"/>
</dbReference>
<feature type="domain" description="Carrier" evidence="6">
    <location>
        <begin position="1619"/>
        <end position="1697"/>
    </location>
</feature>
<dbReference type="InterPro" id="IPR018201">
    <property type="entry name" value="Ketoacyl_synth_AS"/>
</dbReference>
<dbReference type="CDD" id="cd00833">
    <property type="entry name" value="PKS"/>
    <property type="match status" value="1"/>
</dbReference>
<dbReference type="Pfam" id="PF00550">
    <property type="entry name" value="PP-binding"/>
    <property type="match status" value="2"/>
</dbReference>
<dbReference type="Gene3D" id="3.30.70.250">
    <property type="entry name" value="Malonyl-CoA ACP transacylase, ACP-binding"/>
    <property type="match status" value="1"/>
</dbReference>
<feature type="active site" description="Proton donor; for dehydratase activity" evidence="4">
    <location>
        <position position="1510"/>
    </location>
</feature>
<evidence type="ECO:0000256" key="4">
    <source>
        <dbReference type="PROSITE-ProRule" id="PRU01363"/>
    </source>
</evidence>
<evidence type="ECO:0000256" key="1">
    <source>
        <dbReference type="ARBA" id="ARBA00022450"/>
    </source>
</evidence>
<dbReference type="InterPro" id="IPR014043">
    <property type="entry name" value="Acyl_transferase_dom"/>
</dbReference>
<dbReference type="InterPro" id="IPR042104">
    <property type="entry name" value="PKS_dehydratase_sf"/>
</dbReference>
<dbReference type="Gene3D" id="1.10.1200.10">
    <property type="entry name" value="ACP-like"/>
    <property type="match status" value="2"/>
</dbReference>
<evidence type="ECO:0000256" key="3">
    <source>
        <dbReference type="ARBA" id="ARBA00022679"/>
    </source>
</evidence>
<feature type="active site" description="Proton acceptor; for dehydratase activity" evidence="4">
    <location>
        <position position="1320"/>
    </location>
</feature>
<sequence>MAGPLKLYVFGDETGDFAEPLQRLCERRKEVLFLHFLEELNKVLRDEVRRQPRDVRLQIPEFTDVLDLVRHYRHSGSRNQILETTLTCVCQLATVISFFGNKTSQYFTPSDSVFAGFCTGLLSASSVATSQDTLQLITNALTTVRVAFRIGVKVNGAAQRLSKHGDAAAARSWTTLIIGAQKEASIEALAQFNESKGIPKANQAYISANSEDVVSISGPPETVASLLQHSEYLQKFRTVSLDIFAPFHAPHLYSDDDVAEVLRPFSDMDEKRKLFIPVISGVGTRYSPDLDVDTLMVDVVRDILIRPLLFENVMNTVTETTITSPRKDCQIFSVGPSQAINSLASTLRADTSLNVTTEGQLHTEKPDYEPLNGAQKIAIVGMAGRFPNSDDLESFWSTLQQGLDLHRRVPPDRFDIDAHYDPTGKKLNSTHTPYGCFIEKPGLFDPRFFNMSQREAYQTDPMGRLALVTAYEALEMSGFVPNRTPSSMLDRIGTFYGQTSDDWRTLNAAEKIDMYYIPGTIRAFATGRINYHFKFKGPSYNVDTACSSSFAAIQLACTSLLAKECDTALAGGLNVMTSPDLFAGLSRAHFLSKTGSCKTFDDGADGFCRGDGVGTVVLKRLEDAEADNDPILAVVLGTATNHSSEAVSITRPHGPAQESLYRKILKHTGVDPVDVSYVEMHGTGTQAGDGTEMKSITNVFAPRDQGRRQPDQLIHLGALKSNIGHGEASAGVASLIKTVIMMQKNAIPPHVGIKTTMNKTFPHDLNERGVRIAFKETPWVRPDGGKRRAYLNNFGASGGNTGLLLEDRPALVPTGSKDPRTSFVVSLSAKSAYSLNQNINRLATYLETNPDTSLPALSYTTTARRIHYPHRVSYAVRSISETLKSLRSTQSKAITSDPISSGKIAFVFTGQGSHYTALGKQLFEDSQTFRNDVIEFNRIGQKQGFPTFLPLIDGSEEVGSLSPVALQLGQSCVQIALARLWQSWGITPNSVLGHSLGEYAALNVAGVLSASDTIYLVGRRAQLLEELCTPGSHKMLAIAASVSSVKEILGDKDIEVACINGPNETVISGSAEQMETYSKTLKAINIKCSLLSTAYAFHSAQIQVIVEQYEKAASSVNFGTPNIPVISPLLGDIVTDGNVFGPDYLCRQAREAVNFMGALKAAESKGVVDNNVVWLEIGPAPVCSTFIKSSLGSKALTLPSLRQQEDVWKTLSGTLSNLYSKGLTIEWEEVHREYEASHTVLALPSYCFEEKNYWLDYNNNWCLTKGQKLVESAAPKRRGRHLSTPSVQKVIKEGFGQTKITVVAESDLSDPDLNHAVTGHLVNGSPLCPAGVYAESALTLAGYIYHKIKKTENVGMDVRALQIMKPLIAKGRDQKEKQVFRITATADQPLKLVKISYNSVSADGSLGVLHATCNVEYGDTKIWRAEWSRLAYLVRSRINVMNDGVKGRQYRKLDRKEAYEGFSGFVEYDKQYHGMKEVVMDQKNLEATSKLEFQPSNDYGEFEIDPRFIDNISHLSGFILNGSGATDTKKQVYVSHGWDHLQIAEPLSSSKSYSNYVKMHEVEKATMSGDVYIFDGEEMVALGVASTSSRMAAVKDKPVKDSKSLENQKPQAPVAVPQKQNKAIINDFLALIAEELGVEPSELQDDTAFADIGLDSLMSLSITGRIREELDLEAIPSSLFTDFPTIGPVKAVIMKLADTSSDETTTATTEEEGPATADADNTEMIKEILLESVPASPSFSEAINGLLAIVCEELGVDLGELLKVQHFAEAGVDSLMSLTITGRAREDLDLDIPGDQTRATTPYSVSDDAKSSTSSLTGSSVLDSNAKPDYDFEVQDISSATSYAALPRISPDLCVVGLNCPFMKTPSERRQPEGPYVLGGWSAGGILAYAVAFQLIEMGEEIEALFLIDSPCPINLQPLPSELLHFVDSLGLLGAQGSAPNWLIPHFEASIKNLTDFIPYPMDPEEAPRTHIIWARDGLVSESDEKQFPRTEAEAKSVKFLLDSRQSLGTYGWEKLIGSENISVDFIEGNHFTMMREPKVNQLPTILDRIIGA</sequence>
<keyword evidence="2" id="KW-0597">Phosphoprotein</keyword>
<keyword evidence="1" id="KW-0596">Phosphopantetheine</keyword>